<proteinExistence type="predicted"/>
<evidence type="ECO:0000313" key="2">
    <source>
        <dbReference type="Proteomes" id="UP001153148"/>
    </source>
</evidence>
<keyword evidence="2" id="KW-1185">Reference proteome</keyword>
<reference evidence="1" key="1">
    <citation type="submission" date="2021-03" db="EMBL/GenBank/DDBJ databases">
        <authorList>
            <person name="Tran Van P."/>
        </authorList>
    </citation>
    <scope>NUCLEOTIDE SEQUENCE</scope>
</reference>
<comment type="caution">
    <text evidence="1">The sequence shown here is derived from an EMBL/GenBank/DDBJ whole genome shotgun (WGS) entry which is preliminary data.</text>
</comment>
<dbReference type="EMBL" id="CAJPIN010040595">
    <property type="protein sequence ID" value="CAG2065181.1"/>
    <property type="molecule type" value="Genomic_DNA"/>
</dbReference>
<sequence>MYLCDDEDKEMLKWILTFNIKRKYCNLEYFRPRGYAESLRLMCVRIQKSGFYNYVCP</sequence>
<evidence type="ECO:0000313" key="1">
    <source>
        <dbReference type="EMBL" id="CAG2065181.1"/>
    </source>
</evidence>
<protein>
    <submittedName>
        <fullName evidence="1">Uncharacterized protein</fullName>
    </submittedName>
</protein>
<name>A0ABN7PDA3_TIMPD</name>
<dbReference type="Proteomes" id="UP001153148">
    <property type="component" value="Unassembled WGS sequence"/>
</dbReference>
<feature type="non-terminal residue" evidence="1">
    <location>
        <position position="57"/>
    </location>
</feature>
<organism evidence="1 2">
    <name type="scientific">Timema podura</name>
    <name type="common">Walking stick</name>
    <dbReference type="NCBI Taxonomy" id="61482"/>
    <lineage>
        <taxon>Eukaryota</taxon>
        <taxon>Metazoa</taxon>
        <taxon>Ecdysozoa</taxon>
        <taxon>Arthropoda</taxon>
        <taxon>Hexapoda</taxon>
        <taxon>Insecta</taxon>
        <taxon>Pterygota</taxon>
        <taxon>Neoptera</taxon>
        <taxon>Polyneoptera</taxon>
        <taxon>Phasmatodea</taxon>
        <taxon>Timematodea</taxon>
        <taxon>Timematoidea</taxon>
        <taxon>Timematidae</taxon>
        <taxon>Timema</taxon>
    </lineage>
</organism>
<gene>
    <name evidence="1" type="ORF">TPAB3V08_LOCUS12125</name>
</gene>
<accession>A0ABN7PDA3</accession>